<dbReference type="InterPro" id="IPR036097">
    <property type="entry name" value="HisK_dim/P_sf"/>
</dbReference>
<dbReference type="Pfam" id="PF02518">
    <property type="entry name" value="HATPase_c"/>
    <property type="match status" value="1"/>
</dbReference>
<dbReference type="Proteomes" id="UP000829685">
    <property type="component" value="Unassembled WGS sequence"/>
</dbReference>
<keyword evidence="3 6" id="KW-0597">Phosphoprotein</keyword>
<dbReference type="SMART" id="SM00387">
    <property type="entry name" value="HATPase_c"/>
    <property type="match status" value="1"/>
</dbReference>
<evidence type="ECO:0000256" key="2">
    <source>
        <dbReference type="ARBA" id="ARBA00012438"/>
    </source>
</evidence>
<dbReference type="SUPFAM" id="SSF47384">
    <property type="entry name" value="Homodimeric domain of signal transducing histidine kinase"/>
    <property type="match status" value="1"/>
</dbReference>
<comment type="caution">
    <text evidence="10">The sequence shown here is derived from an EMBL/GenBank/DDBJ whole genome shotgun (WGS) entry which is preliminary data.</text>
</comment>
<dbReference type="InterPro" id="IPR001789">
    <property type="entry name" value="Sig_transdc_resp-reg_receiver"/>
</dbReference>
<dbReference type="PROSITE" id="PS50109">
    <property type="entry name" value="HIS_KIN"/>
    <property type="match status" value="1"/>
</dbReference>
<name>A0A9P9WVT3_9PEZI</name>
<feature type="region of interest" description="Disordered" evidence="7">
    <location>
        <begin position="802"/>
        <end position="832"/>
    </location>
</feature>
<dbReference type="InterPro" id="IPR004358">
    <property type="entry name" value="Sig_transdc_His_kin-like_C"/>
</dbReference>
<dbReference type="PANTHER" id="PTHR43047:SF72">
    <property type="entry name" value="OSMOSENSING HISTIDINE PROTEIN KINASE SLN1"/>
    <property type="match status" value="1"/>
</dbReference>
<dbReference type="GO" id="GO:0000155">
    <property type="term" value="F:phosphorelay sensor kinase activity"/>
    <property type="evidence" value="ECO:0007669"/>
    <property type="project" value="InterPro"/>
</dbReference>
<comment type="catalytic activity">
    <reaction evidence="1">
        <text>ATP + protein L-histidine = ADP + protein N-phospho-L-histidine.</text>
        <dbReference type="EC" id="2.7.13.3"/>
    </reaction>
</comment>
<dbReference type="CDD" id="cd00082">
    <property type="entry name" value="HisKA"/>
    <property type="match status" value="1"/>
</dbReference>
<keyword evidence="4" id="KW-0808">Transferase</keyword>
<dbReference type="PRINTS" id="PR00344">
    <property type="entry name" value="BCTRLSENSOR"/>
</dbReference>
<dbReference type="AlphaFoldDB" id="A0A9P9WVT3"/>
<dbReference type="SMART" id="SM00388">
    <property type="entry name" value="HisKA"/>
    <property type="match status" value="1"/>
</dbReference>
<dbReference type="Gene3D" id="1.10.287.130">
    <property type="match status" value="1"/>
</dbReference>
<feature type="modified residue" description="4-aspartylphosphate" evidence="6">
    <location>
        <position position="934"/>
    </location>
</feature>
<feature type="compositionally biased region" description="Low complexity" evidence="7">
    <location>
        <begin position="807"/>
        <end position="819"/>
    </location>
</feature>
<accession>A0A9P9WVT3</accession>
<dbReference type="PROSITE" id="PS50110">
    <property type="entry name" value="RESPONSE_REGULATORY"/>
    <property type="match status" value="1"/>
</dbReference>
<evidence type="ECO:0000256" key="5">
    <source>
        <dbReference type="ARBA" id="ARBA00022777"/>
    </source>
</evidence>
<evidence type="ECO:0000256" key="4">
    <source>
        <dbReference type="ARBA" id="ARBA00022679"/>
    </source>
</evidence>
<dbReference type="SUPFAM" id="SSF52172">
    <property type="entry name" value="CheY-like"/>
    <property type="match status" value="1"/>
</dbReference>
<evidence type="ECO:0000256" key="6">
    <source>
        <dbReference type="PROSITE-ProRule" id="PRU00169"/>
    </source>
</evidence>
<dbReference type="InterPro" id="IPR036890">
    <property type="entry name" value="HATPase_C_sf"/>
</dbReference>
<dbReference type="EMBL" id="JAFIMR010000003">
    <property type="protein sequence ID" value="KAI1880042.1"/>
    <property type="molecule type" value="Genomic_DNA"/>
</dbReference>
<evidence type="ECO:0000256" key="7">
    <source>
        <dbReference type="SAM" id="MobiDB-lite"/>
    </source>
</evidence>
<dbReference type="EC" id="2.7.13.3" evidence="2"/>
<keyword evidence="11" id="KW-1185">Reference proteome</keyword>
<evidence type="ECO:0000259" key="9">
    <source>
        <dbReference type="PROSITE" id="PS50110"/>
    </source>
</evidence>
<dbReference type="InterPro" id="IPR005467">
    <property type="entry name" value="His_kinase_dom"/>
</dbReference>
<feature type="domain" description="Histidine kinase" evidence="8">
    <location>
        <begin position="412"/>
        <end position="665"/>
    </location>
</feature>
<dbReference type="PANTHER" id="PTHR43047">
    <property type="entry name" value="TWO-COMPONENT HISTIDINE PROTEIN KINASE"/>
    <property type="match status" value="1"/>
</dbReference>
<dbReference type="InterPro" id="IPR011006">
    <property type="entry name" value="CheY-like_superfamily"/>
</dbReference>
<dbReference type="InterPro" id="IPR003594">
    <property type="entry name" value="HATPase_dom"/>
</dbReference>
<feature type="domain" description="Response regulatory" evidence="9">
    <location>
        <begin position="875"/>
        <end position="1004"/>
    </location>
</feature>
<reference evidence="10" key="1">
    <citation type="submission" date="2021-03" db="EMBL/GenBank/DDBJ databases">
        <title>Revisited historic fungal species revealed as producer of novel bioactive compounds through whole genome sequencing and comparative genomics.</title>
        <authorList>
            <person name="Vignolle G.A."/>
            <person name="Hochenegger N."/>
            <person name="Mach R.L."/>
            <person name="Mach-Aigner A.R."/>
            <person name="Javad Rahimi M."/>
            <person name="Salim K.A."/>
            <person name="Chan C.M."/>
            <person name="Lim L.B.L."/>
            <person name="Cai F."/>
            <person name="Druzhinina I.S."/>
            <person name="U'Ren J.M."/>
            <person name="Derntl C."/>
        </authorList>
    </citation>
    <scope>NUCLEOTIDE SEQUENCE</scope>
    <source>
        <strain evidence="10">TUCIM 5799</strain>
    </source>
</reference>
<evidence type="ECO:0000256" key="1">
    <source>
        <dbReference type="ARBA" id="ARBA00000085"/>
    </source>
</evidence>
<dbReference type="GO" id="GO:0009927">
    <property type="term" value="F:histidine phosphotransfer kinase activity"/>
    <property type="evidence" value="ECO:0007669"/>
    <property type="project" value="TreeGrafter"/>
</dbReference>
<evidence type="ECO:0000256" key="3">
    <source>
        <dbReference type="ARBA" id="ARBA00022553"/>
    </source>
</evidence>
<dbReference type="InterPro" id="IPR029016">
    <property type="entry name" value="GAF-like_dom_sf"/>
</dbReference>
<dbReference type="SUPFAM" id="SSF55781">
    <property type="entry name" value="GAF domain-like"/>
    <property type="match status" value="1"/>
</dbReference>
<proteinExistence type="predicted"/>
<dbReference type="SMART" id="SM00448">
    <property type="entry name" value="REC"/>
    <property type="match status" value="1"/>
</dbReference>
<dbReference type="Gene3D" id="3.30.450.40">
    <property type="match status" value="1"/>
</dbReference>
<evidence type="ECO:0000313" key="11">
    <source>
        <dbReference type="Proteomes" id="UP000829685"/>
    </source>
</evidence>
<dbReference type="CDD" id="cd17546">
    <property type="entry name" value="REC_hyHK_CKI1_RcsC-like"/>
    <property type="match status" value="1"/>
</dbReference>
<dbReference type="Gene3D" id="3.40.50.2300">
    <property type="match status" value="1"/>
</dbReference>
<gene>
    <name evidence="10" type="ORF">JX265_001663</name>
</gene>
<dbReference type="Pfam" id="PF00072">
    <property type="entry name" value="Response_reg"/>
    <property type="match status" value="1"/>
</dbReference>
<evidence type="ECO:0000259" key="8">
    <source>
        <dbReference type="PROSITE" id="PS50109"/>
    </source>
</evidence>
<sequence>MTIRGEQRMGFFPKADAAVLQSKHEPERIRPQTVGPVFDTEHAGQPIDPWSPAAARECYPLPVEDGAPATIPDEPSCLSDRYLYPLLTQNERLRLTMLWYYTRDTLGDAELLSRLQEKAFLAQESIGWEFAIIGLLGINTYTRLATFGLPLAILPRRESTCAHTVNQPLTNVFLLPNMAEDWRFRESPHVEIGGLRSYAGAPLRLETEFGEGIALGSLCVASNSAHGALTKEQQVTLTRLADWAVSDIIHCARARRLRERRRMAELISKAQYKAEVESSEEAVMEILRAVYPKALIEVQSSKASQIGIARRGPISAHELEGGLWEDVDYIDDFIENYNHQEPPVDRVIRLIAAQCDAPSGPSFLVVASNELQLVFDDVDSWFVQTCAAMLTKVWHKRLLREAVTAKETFLRSVTHQLRTPIHGIMGSIELLSEELKTQNVPQNSELGATILSKDDVESKIRRTGGGFATKVADPFIYIQTIQTAAQDLISIVNSIITLNRWADIAMAERSDALHSIYELQEGISNELSKAMYGNTRYTATTFFVHDFASSYNIFIDSNLLRDTLLPLILNAMQNTPGGVINITASVRQSSRELVVDIEDTGCGIHPEDQQRIFEAFEKVDVHSIGAGLGLTLAAKFATLLGGSVTLMSSVLKKGSHFRALFRDVTFAYPRTPPQPSTDKLKSLPSTFYKIASGSGGSPLSDYFSTFLTYQGFAPSRDLHDSLVIFDFVSDKPQLQMVLSQVPPEQVAICLVPASAAEAALPRIQRNIVYIKGPFLSSTLEEALVQANGLVADMKVSGVPSVHVADTPLSSPSPTSQPASGAISQPRDSADDIRSVTAPDADLAVLQSSAYESAAIERGKPIIPVFVAPTSSTKPEALLVDDNAINLRIMQMYCNKRGIPYHCATDGKQAVELYLKHQSTAATGGRSRIELILMDLQMPVCDGIEATRQIRSLEKQNSWPSSVLFIVTGQDSPSDRTDAEDAGADNYFVKPVGIKLLDEGVRRHFPAFEPS</sequence>
<keyword evidence="5" id="KW-0418">Kinase</keyword>
<dbReference type="Gene3D" id="3.30.565.10">
    <property type="entry name" value="Histidine kinase-like ATPase, C-terminal domain"/>
    <property type="match status" value="1"/>
</dbReference>
<dbReference type="InterPro" id="IPR003661">
    <property type="entry name" value="HisK_dim/P_dom"/>
</dbReference>
<dbReference type="GO" id="GO:0005886">
    <property type="term" value="C:plasma membrane"/>
    <property type="evidence" value="ECO:0007669"/>
    <property type="project" value="TreeGrafter"/>
</dbReference>
<dbReference type="SUPFAM" id="SSF55874">
    <property type="entry name" value="ATPase domain of HSP90 chaperone/DNA topoisomerase II/histidine kinase"/>
    <property type="match status" value="1"/>
</dbReference>
<organism evidence="10 11">
    <name type="scientific">Neoarthrinium moseri</name>
    <dbReference type="NCBI Taxonomy" id="1658444"/>
    <lineage>
        <taxon>Eukaryota</taxon>
        <taxon>Fungi</taxon>
        <taxon>Dikarya</taxon>
        <taxon>Ascomycota</taxon>
        <taxon>Pezizomycotina</taxon>
        <taxon>Sordariomycetes</taxon>
        <taxon>Xylariomycetidae</taxon>
        <taxon>Amphisphaeriales</taxon>
        <taxon>Apiosporaceae</taxon>
        <taxon>Neoarthrinium</taxon>
    </lineage>
</organism>
<evidence type="ECO:0000313" key="10">
    <source>
        <dbReference type="EMBL" id="KAI1880042.1"/>
    </source>
</evidence>
<dbReference type="Pfam" id="PF00512">
    <property type="entry name" value="HisKA"/>
    <property type="match status" value="1"/>
</dbReference>
<protein>
    <recommendedName>
        <fullName evidence="2">histidine kinase</fullName>
        <ecNumber evidence="2">2.7.13.3</ecNumber>
    </recommendedName>
</protein>